<evidence type="ECO:0000313" key="1">
    <source>
        <dbReference type="EMBL" id="PSN65548.1"/>
    </source>
</evidence>
<proteinExistence type="predicted"/>
<sequence>MTAYFPRRVDFFVARQIVSNLSDDVLSAARLCLAYPNMVDVVGHQLFSEYQASKPGDLSQFLSAIIECPDLAPHVKKIHLCIDYDSPLNSGLYGWLIEIANGHYVSTQSDLHLRSRQFLHKADGKWPKHWPVKNHLKLVRGFMRRHLHHVEEVKCPSAWEKDFQVRITFAPTFKGIITY</sequence>
<reference evidence="1 2" key="1">
    <citation type="journal article" date="2018" name="Front. Microbiol.">
        <title>Genome-Wide Analysis of Corynespora cassiicola Leaf Fall Disease Putative Effectors.</title>
        <authorList>
            <person name="Lopez D."/>
            <person name="Ribeiro S."/>
            <person name="Label P."/>
            <person name="Fumanal B."/>
            <person name="Venisse J.S."/>
            <person name="Kohler A."/>
            <person name="de Oliveira R.R."/>
            <person name="Labutti K."/>
            <person name="Lipzen A."/>
            <person name="Lail K."/>
            <person name="Bauer D."/>
            <person name="Ohm R.A."/>
            <person name="Barry K.W."/>
            <person name="Spatafora J."/>
            <person name="Grigoriev I.V."/>
            <person name="Martin F.M."/>
            <person name="Pujade-Renaud V."/>
        </authorList>
    </citation>
    <scope>NUCLEOTIDE SEQUENCE [LARGE SCALE GENOMIC DNA]</scope>
    <source>
        <strain evidence="1 2">Philippines</strain>
    </source>
</reference>
<evidence type="ECO:0000313" key="2">
    <source>
        <dbReference type="Proteomes" id="UP000240883"/>
    </source>
</evidence>
<gene>
    <name evidence="1" type="ORF">BS50DRAFT_645821</name>
</gene>
<dbReference type="EMBL" id="KZ678137">
    <property type="protein sequence ID" value="PSN65548.1"/>
    <property type="molecule type" value="Genomic_DNA"/>
</dbReference>
<name>A0A2T2NKH5_CORCC</name>
<dbReference type="AlphaFoldDB" id="A0A2T2NKH5"/>
<organism evidence="1 2">
    <name type="scientific">Corynespora cassiicola Philippines</name>
    <dbReference type="NCBI Taxonomy" id="1448308"/>
    <lineage>
        <taxon>Eukaryota</taxon>
        <taxon>Fungi</taxon>
        <taxon>Dikarya</taxon>
        <taxon>Ascomycota</taxon>
        <taxon>Pezizomycotina</taxon>
        <taxon>Dothideomycetes</taxon>
        <taxon>Pleosporomycetidae</taxon>
        <taxon>Pleosporales</taxon>
        <taxon>Corynesporascaceae</taxon>
        <taxon>Corynespora</taxon>
    </lineage>
</organism>
<keyword evidence="2" id="KW-1185">Reference proteome</keyword>
<accession>A0A2T2NKH5</accession>
<dbReference type="Proteomes" id="UP000240883">
    <property type="component" value="Unassembled WGS sequence"/>
</dbReference>
<protein>
    <submittedName>
        <fullName evidence="1">Uncharacterized protein</fullName>
    </submittedName>
</protein>